<feature type="signal peptide" evidence="1">
    <location>
        <begin position="1"/>
        <end position="21"/>
    </location>
</feature>
<dbReference type="EMBL" id="KZ678374">
    <property type="protein sequence ID" value="PSS03635.1"/>
    <property type="molecule type" value="Genomic_DNA"/>
</dbReference>
<gene>
    <name evidence="2" type="ORF">BD289DRAFT_420764</name>
</gene>
<evidence type="ECO:0000256" key="1">
    <source>
        <dbReference type="SAM" id="SignalP"/>
    </source>
</evidence>
<protein>
    <recommendedName>
        <fullName evidence="4">Secreted protein</fullName>
    </recommendedName>
</protein>
<evidence type="ECO:0000313" key="2">
    <source>
        <dbReference type="EMBL" id="PSS03635.1"/>
    </source>
</evidence>
<evidence type="ECO:0000313" key="3">
    <source>
        <dbReference type="Proteomes" id="UP000241462"/>
    </source>
</evidence>
<reference evidence="2 3" key="1">
    <citation type="journal article" date="2018" name="Mycol. Prog.">
        <title>Coniella lustricola, a new species from submerged detritus.</title>
        <authorList>
            <person name="Raudabaugh D.B."/>
            <person name="Iturriaga T."/>
            <person name="Carver A."/>
            <person name="Mondo S."/>
            <person name="Pangilinan J."/>
            <person name="Lipzen A."/>
            <person name="He G."/>
            <person name="Amirebrahimi M."/>
            <person name="Grigoriev I.V."/>
            <person name="Miller A.N."/>
        </authorList>
    </citation>
    <scope>NUCLEOTIDE SEQUENCE [LARGE SCALE GENOMIC DNA]</scope>
    <source>
        <strain evidence="2 3">B22-T-1</strain>
    </source>
</reference>
<feature type="chain" id="PRO_5015672039" description="Secreted protein" evidence="1">
    <location>
        <begin position="22"/>
        <end position="149"/>
    </location>
</feature>
<dbReference type="AlphaFoldDB" id="A0A2T3AMN2"/>
<sequence>MTGRCSFGLSLVSTFNLLVFARPGGPECFAQGSMVCQPASQPAVLNPTPTPPTASCCRCTSLFLPKFLSPLFAAFPPTLLHDPVSQATTVASTRTQFKFEEFTHSLHSCILATAPSVESCATLRQPKLPQSAVAAAPSIASPTTSLLSC</sequence>
<evidence type="ECO:0008006" key="4">
    <source>
        <dbReference type="Google" id="ProtNLM"/>
    </source>
</evidence>
<name>A0A2T3AMN2_9PEZI</name>
<keyword evidence="1" id="KW-0732">Signal</keyword>
<keyword evidence="3" id="KW-1185">Reference proteome</keyword>
<accession>A0A2T3AMN2</accession>
<organism evidence="2 3">
    <name type="scientific">Coniella lustricola</name>
    <dbReference type="NCBI Taxonomy" id="2025994"/>
    <lineage>
        <taxon>Eukaryota</taxon>
        <taxon>Fungi</taxon>
        <taxon>Dikarya</taxon>
        <taxon>Ascomycota</taxon>
        <taxon>Pezizomycotina</taxon>
        <taxon>Sordariomycetes</taxon>
        <taxon>Sordariomycetidae</taxon>
        <taxon>Diaporthales</taxon>
        <taxon>Schizoparmaceae</taxon>
        <taxon>Coniella</taxon>
    </lineage>
</organism>
<dbReference type="Proteomes" id="UP000241462">
    <property type="component" value="Unassembled WGS sequence"/>
</dbReference>
<dbReference type="InParanoid" id="A0A2T3AMN2"/>
<proteinExistence type="predicted"/>